<keyword evidence="5" id="KW-0440">LIM domain</keyword>
<keyword evidence="4 5" id="KW-0862">Zinc</keyword>
<dbReference type="CDD" id="cd08368">
    <property type="entry name" value="LIM"/>
    <property type="match status" value="1"/>
</dbReference>
<protein>
    <submittedName>
        <fullName evidence="7">DA1-related</fullName>
    </submittedName>
</protein>
<evidence type="ECO:0000256" key="1">
    <source>
        <dbReference type="ARBA" id="ARBA00009995"/>
    </source>
</evidence>
<evidence type="ECO:0000256" key="5">
    <source>
        <dbReference type="PROSITE-ProRule" id="PRU00125"/>
    </source>
</evidence>
<dbReference type="PANTHER" id="PTHR24209">
    <property type="entry name" value="PROTEIN DA1-RELATED 2"/>
    <property type="match status" value="1"/>
</dbReference>
<dbReference type="InterPro" id="IPR022087">
    <property type="entry name" value="DA1-like_dom"/>
</dbReference>
<evidence type="ECO:0000256" key="2">
    <source>
        <dbReference type="ARBA" id="ARBA00022679"/>
    </source>
</evidence>
<evidence type="ECO:0000313" key="7">
    <source>
        <dbReference type="EMBL" id="URE20428.1"/>
    </source>
</evidence>
<dbReference type="Gene3D" id="3.40.50.2000">
    <property type="entry name" value="Glycogen Phosphorylase B"/>
    <property type="match status" value="2"/>
</dbReference>
<proteinExistence type="inferred from homology"/>
<comment type="similarity">
    <text evidence="1">Belongs to the UDP-glycosyltransferase family.</text>
</comment>
<dbReference type="PROSITE" id="PS50023">
    <property type="entry name" value="LIM_DOMAIN_2"/>
    <property type="match status" value="1"/>
</dbReference>
<dbReference type="SMART" id="SM00132">
    <property type="entry name" value="LIM"/>
    <property type="match status" value="1"/>
</dbReference>
<dbReference type="GO" id="GO:0043130">
    <property type="term" value="F:ubiquitin binding"/>
    <property type="evidence" value="ECO:0007669"/>
    <property type="project" value="TreeGrafter"/>
</dbReference>
<name>A0A9E7GWH2_9LILI</name>
<dbReference type="FunFam" id="3.40.50.2000:FF:000056">
    <property type="entry name" value="Glycosyltransferase"/>
    <property type="match status" value="1"/>
</dbReference>
<dbReference type="InterPro" id="IPR001781">
    <property type="entry name" value="Znf_LIM"/>
</dbReference>
<dbReference type="Pfam" id="PF00412">
    <property type="entry name" value="LIM"/>
    <property type="match status" value="1"/>
</dbReference>
<dbReference type="InterPro" id="IPR002213">
    <property type="entry name" value="UDP_glucos_trans"/>
</dbReference>
<reference evidence="7" key="1">
    <citation type="submission" date="2022-05" db="EMBL/GenBank/DDBJ databases">
        <title>The Musa troglodytarum L. genome provides insights into the mechanism of non-climacteric behaviour and enrichment of carotenoids.</title>
        <authorList>
            <person name="Wang J."/>
        </authorList>
    </citation>
    <scope>NUCLEOTIDE SEQUENCE</scope>
    <source>
        <tissue evidence="7">Leaf</tissue>
    </source>
</reference>
<accession>A0A9E7GWH2</accession>
<sequence length="867" mass="95011">MLVKSTSAPYLSPYLPLLHDVRQGYEDEDVDHAIAVALSDEDQKGKAIGKRCAGCNNEVGHGRYLSVMGAVWHPECFRCHECNKPIHDHEFSMHENHPYHKSCYRKLFHPKCDVCKQFIPEIRDGRIEYRAHPFWGQKYCPLHERDGTPRCCSCERMEVDVPYHPHTVLLSFPYVEFQSMDAKYVTLDDGRLNMKVEQQIPLLLVERQALNEAMEGEKNGHHHLPETRGLCLSEEQIVRTILRRPIIGPGNRLIDMITGPYRVVRRCEVTAILVLYGLPRLLTGSILAHEMMHAWLRLKVKYQQAISVVYLHEHTYWKHKSATAICPRLLHREFAGYRNLDPDVEEGICQVLAHMWLDSEITSGSGSNAASSSSARPSKKEMKGLDFLHLAAPSPGRSSLMSTTGDVHHLLVFPFPAQGHLIPLLDLVHHLSLRLPGLSFTVVVTPANLPLLDHFLAATPSASPLVLPFSFSTLAPGVEHVRHLSHGNSVAALIHALSSLGPAVVSWARSLPCPPFALLSDFFIGWTHHLAVDLGIPRVVFYSSAAFGVSVLDHVWRQMPPAPPSGAAASSSSVTLASLTSAPSFPFSHLPSVYRRYKAGDPDWEFARDSFLANAASWGTVINTFDALEGDYLAHLRRSCGHDRVWAVGPIRPAGAVGGRGGRSSVPAEEILAWLDACPPRSVVYICFGSQYTPTEAQIGGIAAALEKSGVRFLWALGGAAAALEGFEGARGMVVRGWAPQVAILGHAAVASFVTHCGWNSVMEGVTAGVALLVWPMEAEQFVNAKLLVEDKGVAVRVGEGSGAEGTPAAEELARTLAQSVAEGGEWQEVRDRVAEVRGRAVEAVAEGGSSHRALQELTIQLSQLRK</sequence>
<organism evidence="7 8">
    <name type="scientific">Musa troglodytarum</name>
    <name type="common">fe'i banana</name>
    <dbReference type="NCBI Taxonomy" id="320322"/>
    <lineage>
        <taxon>Eukaryota</taxon>
        <taxon>Viridiplantae</taxon>
        <taxon>Streptophyta</taxon>
        <taxon>Embryophyta</taxon>
        <taxon>Tracheophyta</taxon>
        <taxon>Spermatophyta</taxon>
        <taxon>Magnoliopsida</taxon>
        <taxon>Liliopsida</taxon>
        <taxon>Zingiberales</taxon>
        <taxon>Musaceae</taxon>
        <taxon>Musa</taxon>
    </lineage>
</organism>
<evidence type="ECO:0000259" key="6">
    <source>
        <dbReference type="PROSITE" id="PS50023"/>
    </source>
</evidence>
<dbReference type="Pfam" id="PF00201">
    <property type="entry name" value="UDPGT"/>
    <property type="match status" value="1"/>
</dbReference>
<dbReference type="PANTHER" id="PTHR24209:SF25">
    <property type="entry name" value="PROTEIN DA1-RELATED 1"/>
    <property type="match status" value="1"/>
</dbReference>
<gene>
    <name evidence="7" type="ORF">MUK42_11015</name>
</gene>
<dbReference type="Gene3D" id="2.10.110.10">
    <property type="entry name" value="Cysteine Rich Protein"/>
    <property type="match status" value="1"/>
</dbReference>
<dbReference type="Pfam" id="PF12315">
    <property type="entry name" value="DA1-like"/>
    <property type="match status" value="2"/>
</dbReference>
<feature type="domain" description="LIM zinc-binding" evidence="6">
    <location>
        <begin position="50"/>
        <end position="110"/>
    </location>
</feature>
<dbReference type="EMBL" id="CP097509">
    <property type="protein sequence ID" value="URE20428.1"/>
    <property type="molecule type" value="Genomic_DNA"/>
</dbReference>
<dbReference type="SUPFAM" id="SSF57716">
    <property type="entry name" value="Glucocorticoid receptor-like (DNA-binding domain)"/>
    <property type="match status" value="2"/>
</dbReference>
<dbReference type="OrthoDB" id="5835829at2759"/>
<keyword evidence="3 5" id="KW-0479">Metal-binding</keyword>
<dbReference type="CDD" id="cd09396">
    <property type="entry name" value="LIM_DA1"/>
    <property type="match status" value="1"/>
</dbReference>
<dbReference type="PROSITE" id="PS00478">
    <property type="entry name" value="LIM_DOMAIN_1"/>
    <property type="match status" value="1"/>
</dbReference>
<evidence type="ECO:0000256" key="3">
    <source>
        <dbReference type="ARBA" id="ARBA00022723"/>
    </source>
</evidence>
<dbReference type="GO" id="GO:0008194">
    <property type="term" value="F:UDP-glycosyltransferase activity"/>
    <property type="evidence" value="ECO:0007669"/>
    <property type="project" value="InterPro"/>
</dbReference>
<dbReference type="CDD" id="cd03784">
    <property type="entry name" value="GT1_Gtf-like"/>
    <property type="match status" value="1"/>
</dbReference>
<keyword evidence="2" id="KW-0808">Transferase</keyword>
<dbReference type="InterPro" id="IPR045218">
    <property type="entry name" value="DA1-like"/>
</dbReference>
<evidence type="ECO:0000256" key="4">
    <source>
        <dbReference type="ARBA" id="ARBA00022833"/>
    </source>
</evidence>
<dbReference type="SUPFAM" id="SSF53756">
    <property type="entry name" value="UDP-Glycosyltransferase/glycogen phosphorylase"/>
    <property type="match status" value="1"/>
</dbReference>
<evidence type="ECO:0000313" key="8">
    <source>
        <dbReference type="Proteomes" id="UP001055439"/>
    </source>
</evidence>
<keyword evidence="8" id="KW-1185">Reference proteome</keyword>
<dbReference type="AlphaFoldDB" id="A0A9E7GWH2"/>
<dbReference type="GO" id="GO:0046872">
    <property type="term" value="F:metal ion binding"/>
    <property type="evidence" value="ECO:0007669"/>
    <property type="project" value="UniProtKB-KW"/>
</dbReference>
<dbReference type="Proteomes" id="UP001055439">
    <property type="component" value="Chromosome 7"/>
</dbReference>